<evidence type="ECO:0000313" key="2">
    <source>
        <dbReference type="Proteomes" id="UP000014978"/>
    </source>
</evidence>
<organism evidence="1 2">
    <name type="scientific">Spraguea lophii (strain 42_110)</name>
    <name type="common">Microsporidian parasite</name>
    <dbReference type="NCBI Taxonomy" id="1358809"/>
    <lineage>
        <taxon>Eukaryota</taxon>
        <taxon>Fungi</taxon>
        <taxon>Fungi incertae sedis</taxon>
        <taxon>Microsporidia</taxon>
        <taxon>Spragueidae</taxon>
        <taxon>Spraguea</taxon>
    </lineage>
</organism>
<protein>
    <submittedName>
        <fullName evidence="1">Uncharacterized protein</fullName>
    </submittedName>
</protein>
<gene>
    <name evidence="1" type="ORF">SLOPH_1201</name>
</gene>
<reference evidence="2" key="1">
    <citation type="journal article" date="2013" name="PLoS Genet.">
        <title>The genome of Spraguea lophii and the basis of host-microsporidian interactions.</title>
        <authorList>
            <person name="Campbell S.E."/>
            <person name="Williams T.A."/>
            <person name="Yousuf A."/>
            <person name="Soanes D.M."/>
            <person name="Paszkiewicz K.H."/>
            <person name="Williams B.A.P."/>
        </authorList>
    </citation>
    <scope>NUCLEOTIDE SEQUENCE [LARGE SCALE GENOMIC DNA]</scope>
    <source>
        <strain evidence="2">42_110</strain>
    </source>
</reference>
<accession>S7W832</accession>
<dbReference type="Proteomes" id="UP000014978">
    <property type="component" value="Unassembled WGS sequence"/>
</dbReference>
<dbReference type="EMBL" id="ATCN01000450">
    <property type="protein sequence ID" value="EPR78991.1"/>
    <property type="molecule type" value="Genomic_DNA"/>
</dbReference>
<dbReference type="OMA" id="IVENCEM"/>
<dbReference type="AlphaFoldDB" id="S7W832"/>
<keyword evidence="2" id="KW-1185">Reference proteome</keyword>
<dbReference type="HOGENOM" id="CLU_1427969_0_0_1"/>
<evidence type="ECO:0000313" key="1">
    <source>
        <dbReference type="EMBL" id="EPR78991.1"/>
    </source>
</evidence>
<dbReference type="InParanoid" id="S7W832"/>
<dbReference type="OrthoDB" id="2188105at2759"/>
<dbReference type="VEuPathDB" id="MicrosporidiaDB:SLOPH_1201"/>
<comment type="caution">
    <text evidence="1">The sequence shown here is derived from an EMBL/GenBank/DDBJ whole genome shotgun (WGS) entry which is preliminary data.</text>
</comment>
<proteinExistence type="predicted"/>
<sequence length="201" mass="23187">MYLIICLVCDDEFKTIKDIFESQGFKPKIFDGSYNECRSLLLNSQNLSELNLLRFAEMKSQRYEIFCIAKRFKLQYGVIFSEKLEIIEPPSFNTKHDNPLIVIDGDIKADSILELIKAKKLKTSFANRKKISPSETYISDVKNIITKINKELKIESNNCFVIEAENQLAKMINLSPIELGKIEECYKTIISEKLKNKSNLS</sequence>
<name>S7W832_SPRLO</name>